<keyword evidence="5 7" id="KW-0131">Cell cycle</keyword>
<feature type="short sequence motif" description="Meso-diaminopimelate recognition motif" evidence="7">
    <location>
        <begin position="402"/>
        <end position="405"/>
    </location>
</feature>
<dbReference type="STRING" id="151894.SAMN04488524_0932"/>
<evidence type="ECO:0000256" key="3">
    <source>
        <dbReference type="ARBA" id="ARBA00022960"/>
    </source>
</evidence>
<sequence>MQLQDVLYGVTVTDLVGTTNREVSALVFDSRQVKEGAVFFAIKGTLSDGHGYIEATVKAGAGVVVCEVLPVVLSAEVTYVVVPQSAVALGKMAANFYGNPSSSLQLVGITGTNGKTTIATLLFKLFRTLGYKVGLISTVENHINDRIVPATHTTPNPVALNALLQDMVDAGCDYCFMEVSSHAVVQHRIEGLNFAGGVFSNITHDHLDFHKTFDNYIKAKKAFFDMLPASAFALSNLDDKNGMVMLQNTKAAKKTYALKQLADFKAKVIENSFNGLHLDIDGADVFFKLVGSFNAYNLLAAYGTAILLGQDQLHVLTQLSNLSGAEGRFDYITSSQQIIGIVDYAHTPDAVQNVLSTIQDIRKGTEQVITIIGCGGDRDKTKRPVMAQVACDWSDKVILTSDNPRTENPQTIIAEMEAGVSPTNKRKTLSIMDRKEAIKTACHLARPGDIILLAGKGHEKYQEINGVRYDFDDKEILTEQLNLIS</sequence>
<name>A0A1W1ZRE7_9SPHI</name>
<organism evidence="12 13">
    <name type="scientific">Pedobacter africanus</name>
    <dbReference type="NCBI Taxonomy" id="151894"/>
    <lineage>
        <taxon>Bacteria</taxon>
        <taxon>Pseudomonadati</taxon>
        <taxon>Bacteroidota</taxon>
        <taxon>Sphingobacteriia</taxon>
        <taxon>Sphingobacteriales</taxon>
        <taxon>Sphingobacteriaceae</taxon>
        <taxon>Pedobacter</taxon>
    </lineage>
</organism>
<reference evidence="13" key="1">
    <citation type="submission" date="2017-04" db="EMBL/GenBank/DDBJ databases">
        <authorList>
            <person name="Varghese N."/>
            <person name="Submissions S."/>
        </authorList>
    </citation>
    <scope>NUCLEOTIDE SEQUENCE [LARGE SCALE GENOMIC DNA]</scope>
    <source>
        <strain evidence="13">DSM 12126</strain>
    </source>
</reference>
<dbReference type="NCBIfam" id="TIGR01085">
    <property type="entry name" value="murE"/>
    <property type="match status" value="1"/>
</dbReference>
<comment type="catalytic activity">
    <reaction evidence="7">
        <text>UDP-N-acetyl-alpha-D-muramoyl-L-alanyl-D-glutamate + meso-2,6-diaminopimelate + ATP = UDP-N-acetyl-alpha-D-muramoyl-L-alanyl-gamma-D-glutamyl-meso-2,6-diaminopimelate + ADP + phosphate + H(+)</text>
        <dbReference type="Rhea" id="RHEA:23676"/>
        <dbReference type="ChEBI" id="CHEBI:15378"/>
        <dbReference type="ChEBI" id="CHEBI:30616"/>
        <dbReference type="ChEBI" id="CHEBI:43474"/>
        <dbReference type="ChEBI" id="CHEBI:57791"/>
        <dbReference type="ChEBI" id="CHEBI:83900"/>
        <dbReference type="ChEBI" id="CHEBI:83905"/>
        <dbReference type="ChEBI" id="CHEBI:456216"/>
        <dbReference type="EC" id="6.3.2.13"/>
    </reaction>
</comment>
<keyword evidence="3 7" id="KW-0133">Cell shape</keyword>
<feature type="binding site" evidence="7">
    <location>
        <begin position="111"/>
        <end position="117"/>
    </location>
    <ligand>
        <name>ATP</name>
        <dbReference type="ChEBI" id="CHEBI:30616"/>
    </ligand>
</feature>
<dbReference type="AlphaFoldDB" id="A0A1W1ZRE7"/>
<evidence type="ECO:0000256" key="8">
    <source>
        <dbReference type="RuleBase" id="RU004135"/>
    </source>
</evidence>
<dbReference type="GO" id="GO:0051301">
    <property type="term" value="P:cell division"/>
    <property type="evidence" value="ECO:0007669"/>
    <property type="project" value="UniProtKB-KW"/>
</dbReference>
<dbReference type="PANTHER" id="PTHR23135">
    <property type="entry name" value="MUR LIGASE FAMILY MEMBER"/>
    <property type="match status" value="1"/>
</dbReference>
<protein>
    <recommendedName>
        <fullName evidence="7">UDP-N-acetylmuramoyl-L-alanyl-D-glutamate--2,6-diaminopimelate ligase</fullName>
        <ecNumber evidence="7">6.3.2.13</ecNumber>
    </recommendedName>
    <alternativeName>
        <fullName evidence="7">Meso-A2pm-adding enzyme</fullName>
    </alternativeName>
    <alternativeName>
        <fullName evidence="7">Meso-diaminopimelate-adding enzyme</fullName>
    </alternativeName>
    <alternativeName>
        <fullName evidence="7">UDP-MurNAc-L-Ala-D-Glu:meso-diaminopimelate ligase</fullName>
    </alternativeName>
    <alternativeName>
        <fullName evidence="7">UDP-MurNAc-tripeptide synthetase</fullName>
    </alternativeName>
    <alternativeName>
        <fullName evidence="7">UDP-N-acetylmuramyl-tripeptide synthetase</fullName>
    </alternativeName>
</protein>
<dbReference type="InterPro" id="IPR013221">
    <property type="entry name" value="Mur_ligase_cen"/>
</dbReference>
<evidence type="ECO:0000313" key="13">
    <source>
        <dbReference type="Proteomes" id="UP000192756"/>
    </source>
</evidence>
<feature type="domain" description="Mur ligase C-terminal" evidence="10">
    <location>
        <begin position="327"/>
        <end position="457"/>
    </location>
</feature>
<dbReference type="UniPathway" id="UPA00219"/>
<dbReference type="Proteomes" id="UP000192756">
    <property type="component" value="Unassembled WGS sequence"/>
</dbReference>
<dbReference type="OrthoDB" id="9800958at2"/>
<evidence type="ECO:0000259" key="10">
    <source>
        <dbReference type="Pfam" id="PF02875"/>
    </source>
</evidence>
<dbReference type="RefSeq" id="WP_084237225.1">
    <property type="nucleotide sequence ID" value="NZ_FWXT01000001.1"/>
</dbReference>
<feature type="domain" description="Mur ligase central" evidence="11">
    <location>
        <begin position="109"/>
        <end position="304"/>
    </location>
</feature>
<gene>
    <name evidence="7" type="primary">murE</name>
    <name evidence="12" type="ORF">SAMN04488524_0932</name>
</gene>
<proteinExistence type="inferred from homology"/>
<feature type="modified residue" description="N6-carboxylysine" evidence="7">
    <location>
        <position position="220"/>
    </location>
</feature>
<dbReference type="EC" id="6.3.2.13" evidence="7"/>
<keyword evidence="2 7" id="KW-0132">Cell division</keyword>
<dbReference type="GO" id="GO:0008765">
    <property type="term" value="F:UDP-N-acetylmuramoylalanyl-D-glutamate-2,6-diaminopimelate ligase activity"/>
    <property type="evidence" value="ECO:0007669"/>
    <property type="project" value="UniProtKB-UniRule"/>
</dbReference>
<dbReference type="Gene3D" id="3.40.1390.10">
    <property type="entry name" value="MurE/MurF, N-terminal domain"/>
    <property type="match status" value="1"/>
</dbReference>
<feature type="binding site" evidence="7">
    <location>
        <position position="186"/>
    </location>
    <ligand>
        <name>UDP-N-acetyl-alpha-D-muramoyl-L-alanyl-D-glutamate</name>
        <dbReference type="ChEBI" id="CHEBI:83900"/>
    </ligand>
</feature>
<dbReference type="Gene3D" id="3.40.1190.10">
    <property type="entry name" value="Mur-like, catalytic domain"/>
    <property type="match status" value="1"/>
</dbReference>
<evidence type="ECO:0000256" key="6">
    <source>
        <dbReference type="ARBA" id="ARBA00023316"/>
    </source>
</evidence>
<dbReference type="SUPFAM" id="SSF53244">
    <property type="entry name" value="MurD-like peptide ligases, peptide-binding domain"/>
    <property type="match status" value="1"/>
</dbReference>
<dbReference type="GO" id="GO:0071555">
    <property type="term" value="P:cell wall organization"/>
    <property type="evidence" value="ECO:0007669"/>
    <property type="project" value="UniProtKB-KW"/>
</dbReference>
<keyword evidence="7" id="KW-0547">Nucleotide-binding</keyword>
<dbReference type="InterPro" id="IPR035911">
    <property type="entry name" value="MurE/MurF_N"/>
</dbReference>
<comment type="similarity">
    <text evidence="1 7">Belongs to the MurCDEF family. MurE subfamily.</text>
</comment>
<dbReference type="InterPro" id="IPR004101">
    <property type="entry name" value="Mur_ligase_C"/>
</dbReference>
<comment type="PTM">
    <text evidence="7">Carboxylation is probably crucial for Mg(2+) binding and, consequently, for the gamma-phosphate positioning of ATP.</text>
</comment>
<comment type="subcellular location">
    <subcellularLocation>
        <location evidence="7 8">Cytoplasm</location>
    </subcellularLocation>
</comment>
<evidence type="ECO:0000259" key="11">
    <source>
        <dbReference type="Pfam" id="PF08245"/>
    </source>
</evidence>
<dbReference type="InterPro" id="IPR005761">
    <property type="entry name" value="UDP-N-AcMur-Glu-dNH2Pim_ligase"/>
</dbReference>
<keyword evidence="7" id="KW-0460">Magnesium</keyword>
<keyword evidence="4 7" id="KW-0573">Peptidoglycan synthesis</keyword>
<feature type="binding site" evidence="7">
    <location>
        <position position="459"/>
    </location>
    <ligand>
        <name>meso-2,6-diaminopimelate</name>
        <dbReference type="ChEBI" id="CHEBI:57791"/>
    </ligand>
</feature>
<feature type="binding site" evidence="7">
    <location>
        <position position="378"/>
    </location>
    <ligand>
        <name>meso-2,6-diaminopimelate</name>
        <dbReference type="ChEBI" id="CHEBI:57791"/>
    </ligand>
</feature>
<evidence type="ECO:0000256" key="5">
    <source>
        <dbReference type="ARBA" id="ARBA00023306"/>
    </source>
</evidence>
<evidence type="ECO:0000259" key="9">
    <source>
        <dbReference type="Pfam" id="PF01225"/>
    </source>
</evidence>
<evidence type="ECO:0000256" key="2">
    <source>
        <dbReference type="ARBA" id="ARBA00022618"/>
    </source>
</evidence>
<comment type="pathway">
    <text evidence="7 8">Cell wall biogenesis; peptidoglycan biosynthesis.</text>
</comment>
<dbReference type="InterPro" id="IPR036565">
    <property type="entry name" value="Mur-like_cat_sf"/>
</dbReference>
<dbReference type="GO" id="GO:0005524">
    <property type="term" value="F:ATP binding"/>
    <property type="evidence" value="ECO:0007669"/>
    <property type="project" value="UniProtKB-UniRule"/>
</dbReference>
<evidence type="ECO:0000256" key="4">
    <source>
        <dbReference type="ARBA" id="ARBA00022984"/>
    </source>
</evidence>
<keyword evidence="6 7" id="KW-0961">Cell wall biogenesis/degradation</keyword>
<comment type="function">
    <text evidence="7">Catalyzes the addition of meso-diaminopimelic acid to the nucleotide precursor UDP-N-acetylmuramoyl-L-alanyl-D-glutamate (UMAG) in the biosynthesis of bacterial cell-wall peptidoglycan.</text>
</comment>
<feature type="binding site" evidence="7">
    <location>
        <position position="30"/>
    </location>
    <ligand>
        <name>UDP-N-acetyl-alpha-D-muramoyl-L-alanyl-D-glutamate</name>
        <dbReference type="ChEBI" id="CHEBI:83900"/>
    </ligand>
</feature>
<evidence type="ECO:0000256" key="7">
    <source>
        <dbReference type="HAMAP-Rule" id="MF_00208"/>
    </source>
</evidence>
<dbReference type="SUPFAM" id="SSF63418">
    <property type="entry name" value="MurE/MurF N-terminal domain"/>
    <property type="match status" value="1"/>
</dbReference>
<evidence type="ECO:0000313" key="12">
    <source>
        <dbReference type="EMBL" id="SMC51115.1"/>
    </source>
</evidence>
<dbReference type="InterPro" id="IPR036615">
    <property type="entry name" value="Mur_ligase_C_dom_sf"/>
</dbReference>
<feature type="domain" description="Mur ligase N-terminal catalytic" evidence="9">
    <location>
        <begin position="24"/>
        <end position="97"/>
    </location>
</feature>
<feature type="binding site" evidence="7">
    <location>
        <begin position="153"/>
        <end position="154"/>
    </location>
    <ligand>
        <name>UDP-N-acetyl-alpha-D-muramoyl-L-alanyl-D-glutamate</name>
        <dbReference type="ChEBI" id="CHEBI:83900"/>
    </ligand>
</feature>
<feature type="binding site" evidence="7">
    <location>
        <position position="455"/>
    </location>
    <ligand>
        <name>meso-2,6-diaminopimelate</name>
        <dbReference type="ChEBI" id="CHEBI:57791"/>
    </ligand>
</feature>
<dbReference type="HAMAP" id="MF_00208">
    <property type="entry name" value="MurE"/>
    <property type="match status" value="1"/>
</dbReference>
<comment type="cofactor">
    <cofactor evidence="7">
        <name>Mg(2+)</name>
        <dbReference type="ChEBI" id="CHEBI:18420"/>
    </cofactor>
</comment>
<dbReference type="NCBIfam" id="NF001126">
    <property type="entry name" value="PRK00139.1-4"/>
    <property type="match status" value="1"/>
</dbReference>
<feature type="binding site" evidence="7">
    <location>
        <begin position="402"/>
        <end position="405"/>
    </location>
    <ligand>
        <name>meso-2,6-diaminopimelate</name>
        <dbReference type="ChEBI" id="CHEBI:57791"/>
    </ligand>
</feature>
<dbReference type="Pfam" id="PF01225">
    <property type="entry name" value="Mur_ligase"/>
    <property type="match status" value="1"/>
</dbReference>
<feature type="binding site" evidence="7">
    <location>
        <position position="180"/>
    </location>
    <ligand>
        <name>UDP-N-acetyl-alpha-D-muramoyl-L-alanyl-D-glutamate</name>
        <dbReference type="ChEBI" id="CHEBI:83900"/>
    </ligand>
</feature>
<dbReference type="GO" id="GO:0009252">
    <property type="term" value="P:peptidoglycan biosynthetic process"/>
    <property type="evidence" value="ECO:0007669"/>
    <property type="project" value="UniProtKB-UniRule"/>
</dbReference>
<feature type="binding site" evidence="7">
    <location>
        <position position="188"/>
    </location>
    <ligand>
        <name>UDP-N-acetyl-alpha-D-muramoyl-L-alanyl-D-glutamate</name>
        <dbReference type="ChEBI" id="CHEBI:83900"/>
    </ligand>
</feature>
<dbReference type="InterPro" id="IPR000713">
    <property type="entry name" value="Mur_ligase_N"/>
</dbReference>
<dbReference type="GO" id="GO:0005737">
    <property type="term" value="C:cytoplasm"/>
    <property type="evidence" value="ECO:0007669"/>
    <property type="project" value="UniProtKB-SubCell"/>
</dbReference>
<keyword evidence="13" id="KW-1185">Reference proteome</keyword>
<keyword evidence="7 12" id="KW-0436">Ligase</keyword>
<accession>A0A1W1ZRE7</accession>
<dbReference type="PANTHER" id="PTHR23135:SF4">
    <property type="entry name" value="UDP-N-ACETYLMURAMOYL-L-ALANYL-D-GLUTAMATE--2,6-DIAMINOPIMELATE LIGASE MURE HOMOLOG, CHLOROPLASTIC"/>
    <property type="match status" value="1"/>
</dbReference>
<comment type="caution">
    <text evidence="7">Lacks conserved residue(s) required for the propagation of feature annotation.</text>
</comment>
<dbReference type="Pfam" id="PF02875">
    <property type="entry name" value="Mur_ligase_C"/>
    <property type="match status" value="1"/>
</dbReference>
<dbReference type="SUPFAM" id="SSF53623">
    <property type="entry name" value="MurD-like peptide ligases, catalytic domain"/>
    <property type="match status" value="1"/>
</dbReference>
<evidence type="ECO:0000256" key="1">
    <source>
        <dbReference type="ARBA" id="ARBA00005898"/>
    </source>
</evidence>
<dbReference type="Gene3D" id="3.90.190.20">
    <property type="entry name" value="Mur ligase, C-terminal domain"/>
    <property type="match status" value="1"/>
</dbReference>
<dbReference type="GO" id="GO:0000287">
    <property type="term" value="F:magnesium ion binding"/>
    <property type="evidence" value="ECO:0007669"/>
    <property type="project" value="UniProtKB-UniRule"/>
</dbReference>
<dbReference type="Pfam" id="PF08245">
    <property type="entry name" value="Mur_ligase_M"/>
    <property type="match status" value="1"/>
</dbReference>
<dbReference type="EMBL" id="FWXT01000001">
    <property type="protein sequence ID" value="SMC51115.1"/>
    <property type="molecule type" value="Genomic_DNA"/>
</dbReference>
<dbReference type="GO" id="GO:0008360">
    <property type="term" value="P:regulation of cell shape"/>
    <property type="evidence" value="ECO:0007669"/>
    <property type="project" value="UniProtKB-KW"/>
</dbReference>
<keyword evidence="7" id="KW-0963">Cytoplasm</keyword>
<keyword evidence="7" id="KW-0067">ATP-binding</keyword>